<evidence type="ECO:0000256" key="1">
    <source>
        <dbReference type="SAM" id="Phobius"/>
    </source>
</evidence>
<organism evidence="3 4">
    <name type="scientific">Amycolatopsis mediterranei (strain S699)</name>
    <name type="common">Nocardia mediterranei</name>
    <dbReference type="NCBI Taxonomy" id="713604"/>
    <lineage>
        <taxon>Bacteria</taxon>
        <taxon>Bacillati</taxon>
        <taxon>Actinomycetota</taxon>
        <taxon>Actinomycetes</taxon>
        <taxon>Pseudonocardiales</taxon>
        <taxon>Pseudonocardiaceae</taxon>
        <taxon>Amycolatopsis</taxon>
    </lineage>
</organism>
<keyword evidence="4" id="KW-1185">Reference proteome</keyword>
<dbReference type="EMBL" id="CP002896">
    <property type="protein sequence ID" value="AEK44316.1"/>
    <property type="molecule type" value="Genomic_DNA"/>
</dbReference>
<evidence type="ECO:0000259" key="2">
    <source>
        <dbReference type="Pfam" id="PF03779"/>
    </source>
</evidence>
<evidence type="ECO:0000313" key="3">
    <source>
        <dbReference type="EMBL" id="AEK44316.1"/>
    </source>
</evidence>
<dbReference type="InterPro" id="IPR005530">
    <property type="entry name" value="SPW"/>
</dbReference>
<dbReference type="KEGG" id="amn:RAM_29195"/>
<evidence type="ECO:0000313" key="4">
    <source>
        <dbReference type="Proteomes" id="UP000006138"/>
    </source>
</evidence>
<protein>
    <recommendedName>
        <fullName evidence="2">SPW repeat-containing integral membrane domain-containing protein</fullName>
    </recommendedName>
</protein>
<keyword evidence="1" id="KW-0812">Transmembrane</keyword>
<feature type="transmembrane region" description="Helical" evidence="1">
    <location>
        <begin position="61"/>
        <end position="83"/>
    </location>
</feature>
<feature type="transmembrane region" description="Helical" evidence="1">
    <location>
        <begin position="34"/>
        <end position="55"/>
    </location>
</feature>
<dbReference type="Pfam" id="PF03779">
    <property type="entry name" value="SPW"/>
    <property type="match status" value="1"/>
</dbReference>
<proteinExistence type="predicted"/>
<sequence length="222" mass="23067">MNTLTTSTPIQGHPDLLAMRAGYEQAAETPQARLVDGLVLISGLYIAMSPWVVGFSHYGDMAVVTLISGLALVLLGAGFSAAYSRSSGDGSSGLLISGMTVTMGPSAGELLLDLFEAASLGFGEMNPVIGASCDSAYPVARATIVAPGNCCPFMSWPTGVVPEGGLPVSRPRTEVGRQPAASWLCTFTNWMSAAAVCPGASFTGAPSVPWRYAASPTWCRRW</sequence>
<keyword evidence="1" id="KW-1133">Transmembrane helix</keyword>
<dbReference type="Proteomes" id="UP000006138">
    <property type="component" value="Chromosome"/>
</dbReference>
<accession>A0A9R0P135</accession>
<dbReference type="AlphaFoldDB" id="A0A9R0P135"/>
<feature type="domain" description="SPW repeat-containing integral membrane" evidence="2">
    <location>
        <begin position="35"/>
        <end position="86"/>
    </location>
</feature>
<gene>
    <name evidence="3" type="ordered locus">RAM_29195</name>
</gene>
<keyword evidence="1" id="KW-0472">Membrane</keyword>
<reference evidence="3 4" key="1">
    <citation type="journal article" date="2011" name="J. Bacteriol.">
        <title>Whole genome sequence of the rifamycin B-producing strain Amycolatopsis mediterranei S699.</title>
        <authorList>
            <person name="Verma M."/>
            <person name="Kaur J."/>
            <person name="Kumar M."/>
            <person name="Kumari K."/>
            <person name="Saxena A."/>
            <person name="Anand S."/>
            <person name="Nigam A."/>
            <person name="Ravi V."/>
            <person name="Raghuvanshi S."/>
            <person name="Khurana P."/>
            <person name="Tyagi A.K."/>
            <person name="Khurana J.P."/>
            <person name="Lal R."/>
        </authorList>
    </citation>
    <scope>NUCLEOTIDE SEQUENCE [LARGE SCALE GENOMIC DNA]</scope>
    <source>
        <strain evidence="3 4">S699</strain>
    </source>
</reference>
<name>A0A9R0P135_AMYMS</name>